<dbReference type="EMBL" id="FOGI01000010">
    <property type="protein sequence ID" value="SES33330.1"/>
    <property type="molecule type" value="Genomic_DNA"/>
</dbReference>
<dbReference type="SMART" id="SM00903">
    <property type="entry name" value="Flavin_Reduct"/>
    <property type="match status" value="1"/>
</dbReference>
<dbReference type="PANTHER" id="PTHR30466:SF1">
    <property type="entry name" value="FMN REDUCTASE (NADH) RUTF"/>
    <property type="match status" value="1"/>
</dbReference>
<feature type="domain" description="Flavin reductase like" evidence="2">
    <location>
        <begin position="9"/>
        <end position="159"/>
    </location>
</feature>
<keyword evidence="1" id="KW-0560">Oxidoreductase</keyword>
<dbReference type="InterPro" id="IPR002563">
    <property type="entry name" value="Flavin_Rdtase-like_dom"/>
</dbReference>
<dbReference type="InterPro" id="IPR012349">
    <property type="entry name" value="Split_barrel_FMN-bd"/>
</dbReference>
<evidence type="ECO:0000313" key="3">
    <source>
        <dbReference type="EMBL" id="SES33330.1"/>
    </source>
</evidence>
<proteinExistence type="predicted"/>
<dbReference type="PANTHER" id="PTHR30466">
    <property type="entry name" value="FLAVIN REDUCTASE"/>
    <property type="match status" value="1"/>
</dbReference>
<keyword evidence="4" id="KW-1185">Reference proteome</keyword>
<gene>
    <name evidence="3" type="ORF">SAMN04487818_110208</name>
</gene>
<dbReference type="Gene3D" id="2.30.110.10">
    <property type="entry name" value="Electron Transport, Fmn-binding Protein, Chain A"/>
    <property type="match status" value="1"/>
</dbReference>
<dbReference type="GO" id="GO:0042602">
    <property type="term" value="F:riboflavin reductase (NADPH) activity"/>
    <property type="evidence" value="ECO:0007669"/>
    <property type="project" value="TreeGrafter"/>
</dbReference>
<dbReference type="Pfam" id="PF01613">
    <property type="entry name" value="Flavin_Reduct"/>
    <property type="match status" value="1"/>
</dbReference>
<dbReference type="GO" id="GO:0010181">
    <property type="term" value="F:FMN binding"/>
    <property type="evidence" value="ECO:0007669"/>
    <property type="project" value="InterPro"/>
</dbReference>
<evidence type="ECO:0000313" key="4">
    <source>
        <dbReference type="Proteomes" id="UP000199051"/>
    </source>
</evidence>
<evidence type="ECO:0000259" key="2">
    <source>
        <dbReference type="SMART" id="SM00903"/>
    </source>
</evidence>
<reference evidence="4" key="1">
    <citation type="submission" date="2016-10" db="EMBL/GenBank/DDBJ databases">
        <authorList>
            <person name="Varghese N."/>
            <person name="Submissions S."/>
        </authorList>
    </citation>
    <scope>NUCLEOTIDE SEQUENCE [LARGE SCALE GENOMIC DNA]</scope>
    <source>
        <strain evidence="4">DSM 44260</strain>
    </source>
</reference>
<dbReference type="SUPFAM" id="SSF50475">
    <property type="entry name" value="FMN-binding split barrel"/>
    <property type="match status" value="1"/>
</dbReference>
<evidence type="ECO:0000256" key="1">
    <source>
        <dbReference type="ARBA" id="ARBA00023002"/>
    </source>
</evidence>
<dbReference type="STRING" id="155974.SAMN04487818_110208"/>
<dbReference type="Proteomes" id="UP000199051">
    <property type="component" value="Unassembled WGS sequence"/>
</dbReference>
<dbReference type="InterPro" id="IPR050268">
    <property type="entry name" value="NADH-dep_flavin_reductase"/>
</dbReference>
<name>A0A1H9WHF4_9PSEU</name>
<accession>A0A1H9WHF4</accession>
<protein>
    <submittedName>
        <fullName evidence="3">NADH-FMN oxidoreductase RutF, flavin reductase (DIM6/NTAB) family</fullName>
    </submittedName>
</protein>
<organism evidence="3 4">
    <name type="scientific">Actinokineospora terrae</name>
    <dbReference type="NCBI Taxonomy" id="155974"/>
    <lineage>
        <taxon>Bacteria</taxon>
        <taxon>Bacillati</taxon>
        <taxon>Actinomycetota</taxon>
        <taxon>Actinomycetes</taxon>
        <taxon>Pseudonocardiales</taxon>
        <taxon>Pseudonocardiaceae</taxon>
        <taxon>Actinokineospora</taxon>
    </lineage>
</organism>
<dbReference type="AlphaFoldDB" id="A0A1H9WHF4"/>
<sequence length="175" mass="18570">MGVDLRVAMRNFATGVCVMSTKVDGPDGPEHDAVTVNSLTSLSLDPPLVSVCLRRDSVFLADLLVSGSWAVSILDIGASDVARAFATKREHRRAALATVSAVPGEHTGALVLDGPSWLECGLRQVVEVGDHTLLIGDVLATGSQDRRPPLVFLHGEYHAVGAGGANRHDREVRTR</sequence>